<dbReference type="EMBL" id="JAMPLM010000045">
    <property type="protein sequence ID" value="MEP1061851.1"/>
    <property type="molecule type" value="Genomic_DNA"/>
</dbReference>
<name>A0ABV0KRJ6_9CYAN</name>
<dbReference type="RefSeq" id="WP_199305210.1">
    <property type="nucleotide sequence ID" value="NZ_JAMPLM010000045.1"/>
</dbReference>
<protein>
    <recommendedName>
        <fullName evidence="3">Cysteine-rich CPCC domain-containing protein</fullName>
    </recommendedName>
</protein>
<keyword evidence="2" id="KW-1185">Reference proteome</keyword>
<evidence type="ECO:0008006" key="3">
    <source>
        <dbReference type="Google" id="ProtNLM"/>
    </source>
</evidence>
<dbReference type="Proteomes" id="UP001476950">
    <property type="component" value="Unassembled WGS sequence"/>
</dbReference>
<reference evidence="1 2" key="1">
    <citation type="submission" date="2022-04" db="EMBL/GenBank/DDBJ databases">
        <title>Positive selection, recombination, and allopatry shape intraspecific diversity of widespread and dominant cyanobacteria.</title>
        <authorList>
            <person name="Wei J."/>
            <person name="Shu W."/>
            <person name="Hu C."/>
        </authorList>
    </citation>
    <scope>NUCLEOTIDE SEQUENCE [LARGE SCALE GENOMIC DNA]</scope>
    <source>
        <strain evidence="1 2">AS-A4</strain>
    </source>
</reference>
<gene>
    <name evidence="1" type="ORF">NDI38_26110</name>
</gene>
<proteinExistence type="predicted"/>
<accession>A0ABV0KRJ6</accession>
<organism evidence="1 2">
    <name type="scientific">Stenomitos frigidus AS-A4</name>
    <dbReference type="NCBI Taxonomy" id="2933935"/>
    <lineage>
        <taxon>Bacteria</taxon>
        <taxon>Bacillati</taxon>
        <taxon>Cyanobacteriota</taxon>
        <taxon>Cyanophyceae</taxon>
        <taxon>Leptolyngbyales</taxon>
        <taxon>Leptolyngbyaceae</taxon>
        <taxon>Stenomitos</taxon>
    </lineage>
</organism>
<comment type="caution">
    <text evidence="1">The sequence shown here is derived from an EMBL/GenBank/DDBJ whole genome shotgun (WGS) entry which is preliminary data.</text>
</comment>
<sequence>MHPAGVQSDRCPDFREDAAAADQQRAFMALEWVADGGKGLWEPDGASYYGDELVITPEQRWSREQKLALLDWHPMFTGRCPSCEVTLPQTESPRVYWDCACGWRDDSV</sequence>
<evidence type="ECO:0000313" key="1">
    <source>
        <dbReference type="EMBL" id="MEP1061851.1"/>
    </source>
</evidence>
<evidence type="ECO:0000313" key="2">
    <source>
        <dbReference type="Proteomes" id="UP001476950"/>
    </source>
</evidence>